<feature type="domain" description="DUF4097" evidence="1">
    <location>
        <begin position="29"/>
        <end position="169"/>
    </location>
</feature>
<accession>A0A1M5I910</accession>
<evidence type="ECO:0000313" key="2">
    <source>
        <dbReference type="EMBL" id="SHG24878.1"/>
    </source>
</evidence>
<keyword evidence="3" id="KW-1185">Reference proteome</keyword>
<organism evidence="2 3">
    <name type="scientific">Streptoalloteichus hindustanus</name>
    <dbReference type="NCBI Taxonomy" id="2017"/>
    <lineage>
        <taxon>Bacteria</taxon>
        <taxon>Bacillati</taxon>
        <taxon>Actinomycetota</taxon>
        <taxon>Actinomycetes</taxon>
        <taxon>Pseudonocardiales</taxon>
        <taxon>Pseudonocardiaceae</taxon>
        <taxon>Streptoalloteichus</taxon>
    </lineage>
</organism>
<sequence>MPTFATPEPISATAELVVGDLLIIAGDRADTTVEVRPSDSASEADAKAVNRTRVEYAQGRLLVRTSKRNTLFGKVGSVDVVIELPAGSQVHCTAAMGDFRAQGELGECRFRTSMGHVHLQDTGPLHVNTSSGDVTVERATGHVEITTGSGEVRVRRVDGTAVIKNSNGDSWLGEISGDLRMNGANGRLTVDRTHAGVVAKTANGDVRVGEVVRGAVVMETACGDLELGIREGTAARLDIASGTGRVYNSLSTAEGPAPSDEIVEVRGRTGMGDVVIRRS</sequence>
<gene>
    <name evidence="2" type="ORF">SAMN05444320_107176</name>
</gene>
<dbReference type="RefSeq" id="WP_073486514.1">
    <property type="nucleotide sequence ID" value="NZ_FQVN01000007.1"/>
</dbReference>
<dbReference type="OrthoDB" id="3252095at2"/>
<dbReference type="AlphaFoldDB" id="A0A1M5I910"/>
<dbReference type="Proteomes" id="UP000184501">
    <property type="component" value="Unassembled WGS sequence"/>
</dbReference>
<dbReference type="Pfam" id="PF13349">
    <property type="entry name" value="DUF4097"/>
    <property type="match status" value="1"/>
</dbReference>
<proteinExistence type="predicted"/>
<evidence type="ECO:0000259" key="1">
    <source>
        <dbReference type="Pfam" id="PF13349"/>
    </source>
</evidence>
<name>A0A1M5I910_STRHI</name>
<dbReference type="STRING" id="2017.SAMN05444320_107176"/>
<protein>
    <submittedName>
        <fullName evidence="2">Putative adhesin</fullName>
    </submittedName>
</protein>
<evidence type="ECO:0000313" key="3">
    <source>
        <dbReference type="Proteomes" id="UP000184501"/>
    </source>
</evidence>
<dbReference type="InterPro" id="IPR025164">
    <property type="entry name" value="Toastrack_DUF4097"/>
</dbReference>
<reference evidence="2 3" key="1">
    <citation type="submission" date="2016-11" db="EMBL/GenBank/DDBJ databases">
        <authorList>
            <person name="Jaros S."/>
            <person name="Januszkiewicz K."/>
            <person name="Wedrychowicz H."/>
        </authorList>
    </citation>
    <scope>NUCLEOTIDE SEQUENCE [LARGE SCALE GENOMIC DNA]</scope>
    <source>
        <strain evidence="2 3">DSM 44523</strain>
    </source>
</reference>
<dbReference type="Gene3D" id="2.160.20.120">
    <property type="match status" value="1"/>
</dbReference>
<dbReference type="EMBL" id="FQVN01000007">
    <property type="protein sequence ID" value="SHG24878.1"/>
    <property type="molecule type" value="Genomic_DNA"/>
</dbReference>